<evidence type="ECO:0000256" key="1">
    <source>
        <dbReference type="ARBA" id="ARBA00022723"/>
    </source>
</evidence>
<accession>A0AAV2MTV4</accession>
<evidence type="ECO:0000256" key="4">
    <source>
        <dbReference type="ARBA" id="ARBA00023038"/>
    </source>
</evidence>
<dbReference type="PANTHER" id="PTHR45787:SF13">
    <property type="entry name" value="LD11652P"/>
    <property type="match status" value="1"/>
</dbReference>
<evidence type="ECO:0000313" key="7">
    <source>
        <dbReference type="EMBL" id="CAL1616800.1"/>
    </source>
</evidence>
<protein>
    <recommendedName>
        <fullName evidence="6">LIM zinc-binding domain-containing protein</fullName>
    </recommendedName>
</protein>
<keyword evidence="4 5" id="KW-0440">LIM domain</keyword>
<keyword evidence="8" id="KW-1185">Reference proteome</keyword>
<keyword evidence="3 5" id="KW-0862">Zinc</keyword>
<gene>
    <name evidence="7" type="ORF">KC01_LOCUS42506</name>
</gene>
<reference evidence="7 8" key="1">
    <citation type="submission" date="2024-04" db="EMBL/GenBank/DDBJ databases">
        <authorList>
            <person name="Waldvogel A.-M."/>
            <person name="Schoenle A."/>
        </authorList>
    </citation>
    <scope>NUCLEOTIDE SEQUENCE [LARGE SCALE GENOMIC DNA]</scope>
</reference>
<dbReference type="AlphaFoldDB" id="A0AAV2MTV4"/>
<evidence type="ECO:0000256" key="2">
    <source>
        <dbReference type="ARBA" id="ARBA00022737"/>
    </source>
</evidence>
<dbReference type="Proteomes" id="UP001497482">
    <property type="component" value="Chromosome 9"/>
</dbReference>
<keyword evidence="1 5" id="KW-0479">Metal-binding</keyword>
<dbReference type="PANTHER" id="PTHR45787">
    <property type="entry name" value="LD11652P"/>
    <property type="match status" value="1"/>
</dbReference>
<dbReference type="InterPro" id="IPR050945">
    <property type="entry name" value="LMO_RBTN_TF"/>
</dbReference>
<dbReference type="InterPro" id="IPR001781">
    <property type="entry name" value="Znf_LIM"/>
</dbReference>
<sequence length="66" mass="7465">MVMRTQGNVYHLKCFSCTTCRNRLMPGDRFHFINGSIFCEHDRPGSLLTNHLPLQGAALLADQKVC</sequence>
<organism evidence="7 8">
    <name type="scientific">Knipowitschia caucasica</name>
    <name type="common">Caucasian dwarf goby</name>
    <name type="synonym">Pomatoschistus caucasicus</name>
    <dbReference type="NCBI Taxonomy" id="637954"/>
    <lineage>
        <taxon>Eukaryota</taxon>
        <taxon>Metazoa</taxon>
        <taxon>Chordata</taxon>
        <taxon>Craniata</taxon>
        <taxon>Vertebrata</taxon>
        <taxon>Euteleostomi</taxon>
        <taxon>Actinopterygii</taxon>
        <taxon>Neopterygii</taxon>
        <taxon>Teleostei</taxon>
        <taxon>Neoteleostei</taxon>
        <taxon>Acanthomorphata</taxon>
        <taxon>Gobiaria</taxon>
        <taxon>Gobiiformes</taxon>
        <taxon>Gobioidei</taxon>
        <taxon>Gobiidae</taxon>
        <taxon>Gobiinae</taxon>
        <taxon>Knipowitschia</taxon>
    </lineage>
</organism>
<dbReference type="Gene3D" id="2.10.110.10">
    <property type="entry name" value="Cysteine Rich Protein"/>
    <property type="match status" value="1"/>
</dbReference>
<dbReference type="SMART" id="SM00132">
    <property type="entry name" value="LIM"/>
    <property type="match status" value="1"/>
</dbReference>
<evidence type="ECO:0000256" key="5">
    <source>
        <dbReference type="PROSITE-ProRule" id="PRU00125"/>
    </source>
</evidence>
<evidence type="ECO:0000313" key="8">
    <source>
        <dbReference type="Proteomes" id="UP001497482"/>
    </source>
</evidence>
<dbReference type="EMBL" id="OZ035831">
    <property type="protein sequence ID" value="CAL1616800.1"/>
    <property type="molecule type" value="Genomic_DNA"/>
</dbReference>
<keyword evidence="2" id="KW-0677">Repeat</keyword>
<feature type="domain" description="LIM zinc-binding" evidence="6">
    <location>
        <begin position="1"/>
        <end position="49"/>
    </location>
</feature>
<dbReference type="Pfam" id="PF00412">
    <property type="entry name" value="LIM"/>
    <property type="match status" value="1"/>
</dbReference>
<dbReference type="SUPFAM" id="SSF57716">
    <property type="entry name" value="Glucocorticoid receptor-like (DNA-binding domain)"/>
    <property type="match status" value="1"/>
</dbReference>
<evidence type="ECO:0000259" key="6">
    <source>
        <dbReference type="PROSITE" id="PS50023"/>
    </source>
</evidence>
<name>A0AAV2MTV4_KNICA</name>
<evidence type="ECO:0000256" key="3">
    <source>
        <dbReference type="ARBA" id="ARBA00022833"/>
    </source>
</evidence>
<proteinExistence type="predicted"/>
<dbReference type="GO" id="GO:0046872">
    <property type="term" value="F:metal ion binding"/>
    <property type="evidence" value="ECO:0007669"/>
    <property type="project" value="UniProtKB-KW"/>
</dbReference>
<dbReference type="PROSITE" id="PS50023">
    <property type="entry name" value="LIM_DOMAIN_2"/>
    <property type="match status" value="1"/>
</dbReference>